<dbReference type="InterPro" id="IPR008965">
    <property type="entry name" value="CBM2/CBM3_carb-bd_dom_sf"/>
</dbReference>
<dbReference type="SMART" id="SM00637">
    <property type="entry name" value="CBD_II"/>
    <property type="match status" value="1"/>
</dbReference>
<evidence type="ECO:0000259" key="1">
    <source>
        <dbReference type="PROSITE" id="PS51173"/>
    </source>
</evidence>
<proteinExistence type="predicted"/>
<dbReference type="InterPro" id="IPR012291">
    <property type="entry name" value="CBM2_carb-bd_dom_sf"/>
</dbReference>
<dbReference type="PROSITE" id="PS51173">
    <property type="entry name" value="CBM2"/>
    <property type="match status" value="1"/>
</dbReference>
<gene>
    <name evidence="2" type="ORF">ACFQS1_23030</name>
</gene>
<name>A0ABW2HVM7_9ACTN</name>
<organism evidence="2 3">
    <name type="scientific">Paractinoplanes rhizophilus</name>
    <dbReference type="NCBI Taxonomy" id="1416877"/>
    <lineage>
        <taxon>Bacteria</taxon>
        <taxon>Bacillati</taxon>
        <taxon>Actinomycetota</taxon>
        <taxon>Actinomycetes</taxon>
        <taxon>Micromonosporales</taxon>
        <taxon>Micromonosporaceae</taxon>
        <taxon>Paractinoplanes</taxon>
    </lineage>
</organism>
<accession>A0ABW2HVM7</accession>
<comment type="caution">
    <text evidence="2">The sequence shown here is derived from an EMBL/GenBank/DDBJ whole genome shotgun (WGS) entry which is preliminary data.</text>
</comment>
<feature type="domain" description="CBM2" evidence="1">
    <location>
        <begin position="10"/>
        <end position="118"/>
    </location>
</feature>
<evidence type="ECO:0000313" key="2">
    <source>
        <dbReference type="EMBL" id="MFC7276876.1"/>
    </source>
</evidence>
<sequence length="118" mass="12089">MAEKTSASRPAAPKDNFSVTVGLAASWEEGYVGAVRVRNTGRAAASWTVTVSHSGQDNLRLLGTWNARGSQRGDTLTFTGGTLAPGASVTFGYQVSKAGRGNARPSGCSVVGGRCVVS</sequence>
<dbReference type="Proteomes" id="UP001596548">
    <property type="component" value="Unassembled WGS sequence"/>
</dbReference>
<dbReference type="EMBL" id="JBHTBJ010000017">
    <property type="protein sequence ID" value="MFC7276876.1"/>
    <property type="molecule type" value="Genomic_DNA"/>
</dbReference>
<dbReference type="SUPFAM" id="SSF49384">
    <property type="entry name" value="Carbohydrate-binding domain"/>
    <property type="match status" value="1"/>
</dbReference>
<reference evidence="3" key="1">
    <citation type="journal article" date="2019" name="Int. J. Syst. Evol. Microbiol.">
        <title>The Global Catalogue of Microorganisms (GCM) 10K type strain sequencing project: providing services to taxonomists for standard genome sequencing and annotation.</title>
        <authorList>
            <consortium name="The Broad Institute Genomics Platform"/>
            <consortium name="The Broad Institute Genome Sequencing Center for Infectious Disease"/>
            <person name="Wu L."/>
            <person name="Ma J."/>
        </authorList>
    </citation>
    <scope>NUCLEOTIDE SEQUENCE [LARGE SCALE GENOMIC DNA]</scope>
    <source>
        <strain evidence="3">XZYJT-10</strain>
    </source>
</reference>
<protein>
    <submittedName>
        <fullName evidence="2">Cellulose binding domain-containing protein</fullName>
    </submittedName>
</protein>
<dbReference type="RefSeq" id="WP_378971750.1">
    <property type="nucleotide sequence ID" value="NZ_JBHTBJ010000017.1"/>
</dbReference>
<evidence type="ECO:0000313" key="3">
    <source>
        <dbReference type="Proteomes" id="UP001596548"/>
    </source>
</evidence>
<dbReference type="Gene3D" id="2.60.40.290">
    <property type="match status" value="1"/>
</dbReference>
<dbReference type="InterPro" id="IPR001919">
    <property type="entry name" value="CBD2"/>
</dbReference>
<keyword evidence="3" id="KW-1185">Reference proteome</keyword>
<dbReference type="Pfam" id="PF00553">
    <property type="entry name" value="CBM_2"/>
    <property type="match status" value="1"/>
</dbReference>